<reference evidence="10 11" key="1">
    <citation type="submission" date="2017-05" db="EMBL/GenBank/DDBJ databases">
        <title>The Genome Sequence of Enterococcus faecium 2D5_DIV0622.</title>
        <authorList>
            <consortium name="The Broad Institute Genomics Platform"/>
            <consortium name="The Broad Institute Genomic Center for Infectious Diseases"/>
            <person name="Earl A."/>
            <person name="Manson A."/>
            <person name="Schwartman J."/>
            <person name="Gilmore M."/>
            <person name="Abouelleil A."/>
            <person name="Cao P."/>
            <person name="Chapman S."/>
            <person name="Cusick C."/>
            <person name="Shea T."/>
            <person name="Young S."/>
            <person name="Neafsey D."/>
            <person name="Nusbaum C."/>
            <person name="Birren B."/>
        </authorList>
    </citation>
    <scope>NUCLEOTIDE SEQUENCE [LARGE SCALE GENOMIC DNA]</scope>
    <source>
        <strain evidence="10 11">2D5_DIV0622</strain>
    </source>
</reference>
<dbReference type="SMART" id="SM00382">
    <property type="entry name" value="AAA"/>
    <property type="match status" value="1"/>
</dbReference>
<sequence length="522" mass="58182">MFVKIMGKKVVALITFTGFISAMCILCEPLILKRLFTLEHAQGIQQVWSFILYGLCVYLLLYAVMLADNLLSNYYMVHRTGELRVKLYQLLTTRKHAYTEDEQIAILTQDVEFFFQQYMTMALLVLVRIQFVTVLSAYLLYQNVIVGALFIVCATLSIFVRHAFDKKIDESGGKQSTTRSTLLSKIMDAMNGQQTLRMNQALDAAFSQVNDATVAYENARKKASIIRKGAQFILSLVGFIAQVLPLFIGFYLQSLGVSGVTMASLVAMFVASKSFGTSIGEAIDCYNQLRASNSVKDKFVEIFALEETPLIVHETSSAQLGELAVEGLAKSFGERTLFTNFSQVFERGKKYLLTGPSGCGKSTFFAMLLGDETLDEGQIIFHEKSGQTVDNFAANIGLISQSPHLFNQTIRYNLALGSDFTDEQMLKALDQVGLTSEFTDILDVKIENNGENISGGQKIRLEIARSLLRQKEVLLVDEATASLDPENAKKVHELILSLPLTIIEIAHHIDQKAHYDRIIALK</sequence>
<dbReference type="SUPFAM" id="SSF90123">
    <property type="entry name" value="ABC transporter transmembrane region"/>
    <property type="match status" value="1"/>
</dbReference>
<dbReference type="GO" id="GO:0005886">
    <property type="term" value="C:plasma membrane"/>
    <property type="evidence" value="ECO:0007669"/>
    <property type="project" value="UniProtKB-SubCell"/>
</dbReference>
<comment type="subcellular location">
    <subcellularLocation>
        <location evidence="1">Cell membrane</location>
        <topology evidence="1">Multi-pass membrane protein</topology>
    </subcellularLocation>
</comment>
<evidence type="ECO:0000256" key="4">
    <source>
        <dbReference type="ARBA" id="ARBA00022840"/>
    </source>
</evidence>
<dbReference type="GO" id="GO:0005524">
    <property type="term" value="F:ATP binding"/>
    <property type="evidence" value="ECO:0007669"/>
    <property type="project" value="UniProtKB-KW"/>
</dbReference>
<keyword evidence="3" id="KW-0547">Nucleotide-binding</keyword>
<dbReference type="PANTHER" id="PTHR24221">
    <property type="entry name" value="ATP-BINDING CASSETTE SUB-FAMILY B"/>
    <property type="match status" value="1"/>
</dbReference>
<dbReference type="Gene3D" id="3.40.50.300">
    <property type="entry name" value="P-loop containing nucleotide triphosphate hydrolases"/>
    <property type="match status" value="1"/>
</dbReference>
<dbReference type="EMBL" id="NIBL01000002">
    <property type="protein sequence ID" value="OUZ17980.1"/>
    <property type="molecule type" value="Genomic_DNA"/>
</dbReference>
<feature type="domain" description="ABC transmembrane type-1" evidence="9">
    <location>
        <begin position="12"/>
        <end position="291"/>
    </location>
</feature>
<evidence type="ECO:0000256" key="2">
    <source>
        <dbReference type="ARBA" id="ARBA00022692"/>
    </source>
</evidence>
<evidence type="ECO:0000256" key="7">
    <source>
        <dbReference type="SAM" id="Phobius"/>
    </source>
</evidence>
<dbReference type="GO" id="GO:0034040">
    <property type="term" value="F:ATPase-coupled lipid transmembrane transporter activity"/>
    <property type="evidence" value="ECO:0007669"/>
    <property type="project" value="TreeGrafter"/>
</dbReference>
<feature type="domain" description="ABC transporter" evidence="8">
    <location>
        <begin position="323"/>
        <end position="521"/>
    </location>
</feature>
<dbReference type="AlphaFoldDB" id="A0A200I0X0"/>
<organism evidence="10 11">
    <name type="scientific">Enterococcus cecorum</name>
    <dbReference type="NCBI Taxonomy" id="44008"/>
    <lineage>
        <taxon>Bacteria</taxon>
        <taxon>Bacillati</taxon>
        <taxon>Bacillota</taxon>
        <taxon>Bacilli</taxon>
        <taxon>Lactobacillales</taxon>
        <taxon>Enterococcaceae</taxon>
        <taxon>Enterococcus</taxon>
    </lineage>
</organism>
<dbReference type="Pfam" id="PF00005">
    <property type="entry name" value="ABC_tran"/>
    <property type="match status" value="1"/>
</dbReference>
<feature type="transmembrane region" description="Helical" evidence="7">
    <location>
        <begin position="144"/>
        <end position="164"/>
    </location>
</feature>
<dbReference type="InterPro" id="IPR036640">
    <property type="entry name" value="ABC1_TM_sf"/>
</dbReference>
<dbReference type="InterPro" id="IPR011527">
    <property type="entry name" value="ABC1_TM_dom"/>
</dbReference>
<proteinExistence type="predicted"/>
<name>A0A200I0X0_9ENTE</name>
<keyword evidence="4" id="KW-0067">ATP-binding</keyword>
<dbReference type="InterPro" id="IPR027417">
    <property type="entry name" value="P-loop_NTPase"/>
</dbReference>
<keyword evidence="2 7" id="KW-0812">Transmembrane</keyword>
<accession>A0A200I0X0</accession>
<evidence type="ECO:0000256" key="1">
    <source>
        <dbReference type="ARBA" id="ARBA00004651"/>
    </source>
</evidence>
<evidence type="ECO:0000313" key="11">
    <source>
        <dbReference type="Proteomes" id="UP000196503"/>
    </source>
</evidence>
<evidence type="ECO:0000256" key="3">
    <source>
        <dbReference type="ARBA" id="ARBA00022741"/>
    </source>
</evidence>
<dbReference type="CDD" id="cd03228">
    <property type="entry name" value="ABCC_MRP_Like"/>
    <property type="match status" value="1"/>
</dbReference>
<evidence type="ECO:0000256" key="6">
    <source>
        <dbReference type="ARBA" id="ARBA00023136"/>
    </source>
</evidence>
<feature type="transmembrane region" description="Helical" evidence="7">
    <location>
        <begin position="51"/>
        <end position="71"/>
    </location>
</feature>
<dbReference type="GO" id="GO:0140359">
    <property type="term" value="F:ABC-type transporter activity"/>
    <property type="evidence" value="ECO:0007669"/>
    <property type="project" value="InterPro"/>
</dbReference>
<dbReference type="InterPro" id="IPR039421">
    <property type="entry name" value="Type_1_exporter"/>
</dbReference>
<comment type="caution">
    <text evidence="10">The sequence shown here is derived from an EMBL/GenBank/DDBJ whole genome shotgun (WGS) entry which is preliminary data.</text>
</comment>
<keyword evidence="6 7" id="KW-0472">Membrane</keyword>
<dbReference type="Gene3D" id="1.20.1560.10">
    <property type="entry name" value="ABC transporter type 1, transmembrane domain"/>
    <property type="match status" value="1"/>
</dbReference>
<feature type="transmembrane region" description="Helical" evidence="7">
    <location>
        <begin position="230"/>
        <end position="248"/>
    </location>
</feature>
<evidence type="ECO:0008006" key="12">
    <source>
        <dbReference type="Google" id="ProtNLM"/>
    </source>
</evidence>
<dbReference type="PROSITE" id="PS50893">
    <property type="entry name" value="ABC_TRANSPORTER_2"/>
    <property type="match status" value="1"/>
</dbReference>
<dbReference type="Proteomes" id="UP000196503">
    <property type="component" value="Unassembled WGS sequence"/>
</dbReference>
<evidence type="ECO:0000313" key="10">
    <source>
        <dbReference type="EMBL" id="OUZ17980.1"/>
    </source>
</evidence>
<evidence type="ECO:0000256" key="5">
    <source>
        <dbReference type="ARBA" id="ARBA00022989"/>
    </source>
</evidence>
<dbReference type="PANTHER" id="PTHR24221:SF654">
    <property type="entry name" value="ATP-BINDING CASSETTE SUB-FAMILY B MEMBER 6"/>
    <property type="match status" value="1"/>
</dbReference>
<dbReference type="GO" id="GO:0016887">
    <property type="term" value="F:ATP hydrolysis activity"/>
    <property type="evidence" value="ECO:0007669"/>
    <property type="project" value="InterPro"/>
</dbReference>
<dbReference type="RefSeq" id="WP_256968815.1">
    <property type="nucleotide sequence ID" value="NZ_NIBL01000002.1"/>
</dbReference>
<dbReference type="InterPro" id="IPR003439">
    <property type="entry name" value="ABC_transporter-like_ATP-bd"/>
</dbReference>
<evidence type="ECO:0000259" key="8">
    <source>
        <dbReference type="PROSITE" id="PS50893"/>
    </source>
</evidence>
<protein>
    <recommendedName>
        <fullName evidence="12">ABC transporter ATP-binding protein</fullName>
    </recommendedName>
</protein>
<evidence type="ECO:0000259" key="9">
    <source>
        <dbReference type="PROSITE" id="PS50929"/>
    </source>
</evidence>
<dbReference type="InterPro" id="IPR003593">
    <property type="entry name" value="AAA+_ATPase"/>
</dbReference>
<gene>
    <name evidence="10" type="ORF">A5869_001452</name>
</gene>
<keyword evidence="5 7" id="KW-1133">Transmembrane helix</keyword>
<dbReference type="PROSITE" id="PS50929">
    <property type="entry name" value="ABC_TM1F"/>
    <property type="match status" value="1"/>
</dbReference>
<dbReference type="SUPFAM" id="SSF52540">
    <property type="entry name" value="P-loop containing nucleoside triphosphate hydrolases"/>
    <property type="match status" value="1"/>
</dbReference>